<gene>
    <name evidence="2" type="ORF">GH714_043705</name>
</gene>
<dbReference type="EMBL" id="JAAGAX010000072">
    <property type="protein sequence ID" value="KAF2282688.1"/>
    <property type="molecule type" value="Genomic_DNA"/>
</dbReference>
<feature type="region of interest" description="Disordered" evidence="1">
    <location>
        <begin position="376"/>
        <end position="401"/>
    </location>
</feature>
<dbReference type="PANTHER" id="PTHR36757">
    <property type="entry name" value="BNAANNG22500D PROTEIN"/>
    <property type="match status" value="1"/>
</dbReference>
<feature type="compositionally biased region" description="Basic and acidic residues" evidence="1">
    <location>
        <begin position="376"/>
        <end position="391"/>
    </location>
</feature>
<feature type="region of interest" description="Disordered" evidence="1">
    <location>
        <begin position="78"/>
        <end position="97"/>
    </location>
</feature>
<evidence type="ECO:0000313" key="3">
    <source>
        <dbReference type="Proteomes" id="UP000467840"/>
    </source>
</evidence>
<evidence type="ECO:0000256" key="1">
    <source>
        <dbReference type="SAM" id="MobiDB-lite"/>
    </source>
</evidence>
<proteinExistence type="predicted"/>
<name>A0A6A6K3C8_HEVBR</name>
<sequence>MAIELCSDNSAGISPRISFSHDLCLSDIIPVEQRPLRSNSVSSIDFDFCTRKSFDQESSPADELFSDGKILPTVIKKKTAPTKQMDQSSSPPPHALREDISSMNIKEGMKEMKGESDELTEEKRISKSFWRFKRSSSLNCVSGYGRSLCPLPLLSRSNSTGSAPGSVKRVPLSRDGYSSYNHKQRKQAVMKHQSSSSSTSYLKPPLKKNYGSYGNGVRVNPVLNVPSGNLFGLGSIFFNGKDKNKKKTLTFTTHHVILFFRTAAALSFLAVFDENWQTMSPSMSPRFSFSIDFCQEETIPTPLQSQSCSSNFNDFDFCFHSNEINLESSSADELFVDGKILPVEIKKKIAASQELHRPIIIPSPFPPLRAFVESASTKKDADKDSRHEISEGIKSLSKHNEANHKNFINQEIKKRLLP</sequence>
<dbReference type="PANTHER" id="PTHR36757:SF1">
    <property type="entry name" value="GENOME ASSEMBLY, CHROMOSOME: A04"/>
    <property type="match status" value="1"/>
</dbReference>
<evidence type="ECO:0000313" key="2">
    <source>
        <dbReference type="EMBL" id="KAF2282688.1"/>
    </source>
</evidence>
<organism evidence="2 3">
    <name type="scientific">Hevea brasiliensis</name>
    <name type="common">Para rubber tree</name>
    <name type="synonym">Siphonia brasiliensis</name>
    <dbReference type="NCBI Taxonomy" id="3981"/>
    <lineage>
        <taxon>Eukaryota</taxon>
        <taxon>Viridiplantae</taxon>
        <taxon>Streptophyta</taxon>
        <taxon>Embryophyta</taxon>
        <taxon>Tracheophyta</taxon>
        <taxon>Spermatophyta</taxon>
        <taxon>Magnoliopsida</taxon>
        <taxon>eudicotyledons</taxon>
        <taxon>Gunneridae</taxon>
        <taxon>Pentapetalae</taxon>
        <taxon>rosids</taxon>
        <taxon>fabids</taxon>
        <taxon>Malpighiales</taxon>
        <taxon>Euphorbiaceae</taxon>
        <taxon>Crotonoideae</taxon>
        <taxon>Micrandreae</taxon>
        <taxon>Hevea</taxon>
    </lineage>
</organism>
<dbReference type="AlphaFoldDB" id="A0A6A6K3C8"/>
<protein>
    <submittedName>
        <fullName evidence="2">Uncharacterized protein</fullName>
    </submittedName>
</protein>
<accession>A0A6A6K3C8</accession>
<comment type="caution">
    <text evidence="2">The sequence shown here is derived from an EMBL/GenBank/DDBJ whole genome shotgun (WGS) entry which is preliminary data.</text>
</comment>
<reference evidence="2 3" key="1">
    <citation type="journal article" date="2020" name="Mol. Plant">
        <title>The Chromosome-Based Rubber Tree Genome Provides New Insights into Spurge Genome Evolution and Rubber Biosynthesis.</title>
        <authorList>
            <person name="Liu J."/>
            <person name="Shi C."/>
            <person name="Shi C.C."/>
            <person name="Li W."/>
            <person name="Zhang Q.J."/>
            <person name="Zhang Y."/>
            <person name="Li K."/>
            <person name="Lu H.F."/>
            <person name="Shi C."/>
            <person name="Zhu S.T."/>
            <person name="Xiao Z.Y."/>
            <person name="Nan H."/>
            <person name="Yue Y."/>
            <person name="Zhu X.G."/>
            <person name="Wu Y."/>
            <person name="Hong X.N."/>
            <person name="Fan G.Y."/>
            <person name="Tong Y."/>
            <person name="Zhang D."/>
            <person name="Mao C.L."/>
            <person name="Liu Y.L."/>
            <person name="Hao S.J."/>
            <person name="Liu W.Q."/>
            <person name="Lv M.Q."/>
            <person name="Zhang H.B."/>
            <person name="Liu Y."/>
            <person name="Hu-Tang G.R."/>
            <person name="Wang J.P."/>
            <person name="Wang J.H."/>
            <person name="Sun Y.H."/>
            <person name="Ni S.B."/>
            <person name="Chen W.B."/>
            <person name="Zhang X.C."/>
            <person name="Jiao Y.N."/>
            <person name="Eichler E.E."/>
            <person name="Li G.H."/>
            <person name="Liu X."/>
            <person name="Gao L.Z."/>
        </authorList>
    </citation>
    <scope>NUCLEOTIDE SEQUENCE [LARGE SCALE GENOMIC DNA]</scope>
    <source>
        <strain evidence="3">cv. GT1</strain>
        <tissue evidence="2">Leaf</tissue>
    </source>
</reference>
<feature type="region of interest" description="Disordered" evidence="1">
    <location>
        <begin position="157"/>
        <end position="203"/>
    </location>
</feature>
<dbReference type="Proteomes" id="UP000467840">
    <property type="component" value="Unassembled WGS sequence"/>
</dbReference>
<keyword evidence="3" id="KW-1185">Reference proteome</keyword>